<evidence type="ECO:0000259" key="1">
    <source>
        <dbReference type="PROSITE" id="PS50943"/>
    </source>
</evidence>
<dbReference type="Gene3D" id="1.10.10.2910">
    <property type="match status" value="1"/>
</dbReference>
<dbReference type="InterPro" id="IPR010359">
    <property type="entry name" value="IrrE_HExxH"/>
</dbReference>
<sequence length="370" mass="43001">MAVQRVNVSQEVLSSYIRMSNLPPEMLSKDIPKIDKILAGEISPTFKQLSKLANIINVPTGLLLLGEPINFEKIDLNFRTVDSKIIDEMSPELRDTILEMQEKQDFLREEVENEISFIGFFNYEDDIEKVINKAKSLLGNNNFKNRFETYRKRLNDLGIFIFLNGKIKDNTHRNLDLKEFRGFVLSDKKAPVIFINQKDSKSGQLFTLIHEFIHLLYGEDDLIESVEFDKHGKTEALINRITAEILLPSQLIHTEFNKSVNIFENIDSFSKKYEVSKFVVNRRFLDLKIIDFFKYKEINETLSKELEDILKLKKKSNGGNYVNNLKFRMDRNFFNYVENAVNENRLSYTDAFSIVGVGYKGYKILSNRGG</sequence>
<proteinExistence type="predicted"/>
<dbReference type="PANTHER" id="PTHR43236:SF2">
    <property type="entry name" value="BLL0069 PROTEIN"/>
    <property type="match status" value="1"/>
</dbReference>
<reference evidence="2 3" key="1">
    <citation type="journal article" date="2016" name="Eur. J. Clin. Microbiol. Infect. Dis.">
        <title>Whole genome sequencing as a tool for phylogenetic analysis of clinical strains of Mitis group streptococci.</title>
        <authorList>
            <person name="Rasmussen L.H."/>
            <person name="Dargis R."/>
            <person name="Hojholt K."/>
            <person name="Christensen J.J."/>
            <person name="Skovgaard O."/>
            <person name="Justesen U.S."/>
            <person name="Rosenvinge F.S."/>
            <person name="Moser C."/>
            <person name="Lukjancenko O."/>
            <person name="Rasmussen S."/>
            <person name="Nielsen X.C."/>
        </authorList>
    </citation>
    <scope>NUCLEOTIDE SEQUENCE [LARGE SCALE GENOMIC DNA]</scope>
    <source>
        <strain evidence="2 3">RH_49702_11</strain>
    </source>
</reference>
<evidence type="ECO:0000313" key="2">
    <source>
        <dbReference type="EMBL" id="ORO32832.1"/>
    </source>
</evidence>
<dbReference type="RefSeq" id="WP_084873050.1">
    <property type="nucleotide sequence ID" value="NZ_NCUA01000007.1"/>
</dbReference>
<protein>
    <submittedName>
        <fullName evidence="2">Peptidase</fullName>
    </submittedName>
</protein>
<organism evidence="2 3">
    <name type="scientific">Streptococcus oralis subsp. tigurinus</name>
    <dbReference type="NCBI Taxonomy" id="1077464"/>
    <lineage>
        <taxon>Bacteria</taxon>
        <taxon>Bacillati</taxon>
        <taxon>Bacillota</taxon>
        <taxon>Bacilli</taxon>
        <taxon>Lactobacillales</taxon>
        <taxon>Streptococcaceae</taxon>
        <taxon>Streptococcus</taxon>
    </lineage>
</organism>
<dbReference type="InterPro" id="IPR001387">
    <property type="entry name" value="Cro/C1-type_HTH"/>
</dbReference>
<dbReference type="EMBL" id="NCUA01000007">
    <property type="protein sequence ID" value="ORO32832.1"/>
    <property type="molecule type" value="Genomic_DNA"/>
</dbReference>
<name>A0AAX0N431_STROR</name>
<evidence type="ECO:0000313" key="3">
    <source>
        <dbReference type="Proteomes" id="UP000193657"/>
    </source>
</evidence>
<dbReference type="Proteomes" id="UP000193657">
    <property type="component" value="Unassembled WGS sequence"/>
</dbReference>
<gene>
    <name evidence="2" type="ORF">B7731_07170</name>
</gene>
<dbReference type="AlphaFoldDB" id="A0AAX0N431"/>
<dbReference type="Pfam" id="PF06114">
    <property type="entry name" value="Peptidase_M78"/>
    <property type="match status" value="1"/>
</dbReference>
<accession>A0AAX0N431</accession>
<comment type="caution">
    <text evidence="2">The sequence shown here is derived from an EMBL/GenBank/DDBJ whole genome shotgun (WGS) entry which is preliminary data.</text>
</comment>
<dbReference type="InterPro" id="IPR052345">
    <property type="entry name" value="Rad_response_metalloprotease"/>
</dbReference>
<feature type="domain" description="HTH cro/C1-type" evidence="1">
    <location>
        <begin position="36"/>
        <end position="63"/>
    </location>
</feature>
<dbReference type="PANTHER" id="PTHR43236">
    <property type="entry name" value="ANTITOXIN HIGA1"/>
    <property type="match status" value="1"/>
</dbReference>
<dbReference type="PROSITE" id="PS50943">
    <property type="entry name" value="HTH_CROC1"/>
    <property type="match status" value="1"/>
</dbReference>